<gene>
    <name evidence="2" type="ORF">RA11412_2066</name>
</gene>
<evidence type="ECO:0000313" key="2">
    <source>
        <dbReference type="EMBL" id="BAV88365.1"/>
    </source>
</evidence>
<name>A0A2Z5R0Q0_9MICC</name>
<feature type="compositionally biased region" description="Low complexity" evidence="1">
    <location>
        <begin position="625"/>
        <end position="642"/>
    </location>
</feature>
<feature type="compositionally biased region" description="Low complexity" evidence="1">
    <location>
        <begin position="135"/>
        <end position="145"/>
    </location>
</feature>
<reference evidence="2 3" key="1">
    <citation type="submission" date="2016-10" db="EMBL/GenBank/DDBJ databases">
        <title>Genome sequence of Rothia aeria strain JCM11412.</title>
        <authorList>
            <person name="Nambu T."/>
        </authorList>
    </citation>
    <scope>NUCLEOTIDE SEQUENCE [LARGE SCALE GENOMIC DNA]</scope>
    <source>
        <strain evidence="2 3">JCM 11412</strain>
    </source>
</reference>
<feature type="compositionally biased region" description="Low complexity" evidence="1">
    <location>
        <begin position="767"/>
        <end position="776"/>
    </location>
</feature>
<dbReference type="RefSeq" id="WP_128087869.1">
    <property type="nucleotide sequence ID" value="NZ_CP068102.1"/>
</dbReference>
<feature type="compositionally biased region" description="Polar residues" evidence="1">
    <location>
        <begin position="168"/>
        <end position="184"/>
    </location>
</feature>
<accession>A0A2Z5R0Q0</accession>
<dbReference type="EMBL" id="AP017895">
    <property type="protein sequence ID" value="BAV88365.1"/>
    <property type="molecule type" value="Genomic_DNA"/>
</dbReference>
<proteinExistence type="predicted"/>
<feature type="region of interest" description="Disordered" evidence="1">
    <location>
        <begin position="625"/>
        <end position="669"/>
    </location>
</feature>
<keyword evidence="3" id="KW-1185">Reference proteome</keyword>
<feature type="region of interest" description="Disordered" evidence="1">
    <location>
        <begin position="766"/>
        <end position="787"/>
    </location>
</feature>
<dbReference type="GeneID" id="93862835"/>
<evidence type="ECO:0000313" key="3">
    <source>
        <dbReference type="Proteomes" id="UP000250241"/>
    </source>
</evidence>
<dbReference type="AlphaFoldDB" id="A0A2Z5R0Q0"/>
<evidence type="ECO:0000256" key="1">
    <source>
        <dbReference type="SAM" id="MobiDB-lite"/>
    </source>
</evidence>
<feature type="region of interest" description="Disordered" evidence="1">
    <location>
        <begin position="131"/>
        <end position="184"/>
    </location>
</feature>
<dbReference type="KEGG" id="raj:RA11412_2066"/>
<dbReference type="Proteomes" id="UP000250241">
    <property type="component" value="Chromosome"/>
</dbReference>
<protein>
    <submittedName>
        <fullName evidence="2">Uncharacterized protein</fullName>
    </submittedName>
</protein>
<organism evidence="2 3">
    <name type="scientific">Rothia aeria</name>
    <dbReference type="NCBI Taxonomy" id="172042"/>
    <lineage>
        <taxon>Bacteria</taxon>
        <taxon>Bacillati</taxon>
        <taxon>Actinomycetota</taxon>
        <taxon>Actinomycetes</taxon>
        <taxon>Micrococcales</taxon>
        <taxon>Micrococcaceae</taxon>
        <taxon>Rothia</taxon>
    </lineage>
</organism>
<sequence>MSSEDKHNFGAPDTPSDFTVPQRDGDASEYGSAKGLEPVWVRLSLEYGENTPSMGEAQVVYSTVSGQLADGDAAVADSIVELIRKAQQMYATPNQVEDTERLDELAKSLENSELTFEKLSEMWADSDAVSDAHNGAADGAASPGGAEERTQPLQDTGEFTVEVRPMPSSDSTVPGKNQRKSGTSEVRLGLENIIDPAQEEELHRRRVLARGASHDDIVQKLTALTGERPELVAYELGETEVQVYVLCGVDSDGYLNVFQLRPEQQARTGSVFAVGEPLEDYVAWLVDQLPVTGAALEDSPTIWVPLFGGADELEFLTDADAAALLDVDIDVLTALLLTRGERQFAVAPAGAWTLVAGMPDDLLALIDDVQCTALVAEGNENQQHLVVIVPPEEPDSLDEDPADAASLNDWVQSVLGVPTDPEVMLLELRWQGVPKQLTRPISDEQRQACGAELADVLLDLPGMPLESAETRDARERSVEVLADLFGVTGQQKRRLASYVHDVKNTLALESVLQLLGLPVELADVPGRRIEVSSISTARIFGEDESTLASPLDRSYRLVATDRQVNLEQWLDVMATGRIPFDFTHLPPKESALNRWMRGGLRGAFSFGSAAEEPVNGVSASVVARRGAQAAPDDAPPADITARSGRGTQDQAPGSVPEQQQGTGVTGSGVPAADLADVLRTRIFRADGTVQLGLSAFFIALARRRRAAGRGAIVPTALASLFAMGGTAEVLLAPRLARLLRQTPLGSKTPTGKQPVQGEVVRAFSPESDGSAASFGQGAAGEREPQAPAKRTLIDDLVESNRIPAVRGSYSSAAGQRSRLGARLRRASQRFFGL</sequence>
<feature type="region of interest" description="Disordered" evidence="1">
    <location>
        <begin position="1"/>
        <end position="31"/>
    </location>
</feature>